<accession>A0AAN6TF04</accession>
<dbReference type="Pfam" id="PF12796">
    <property type="entry name" value="Ank_2"/>
    <property type="match status" value="1"/>
</dbReference>
<dbReference type="SUPFAM" id="SSF48403">
    <property type="entry name" value="Ankyrin repeat"/>
    <property type="match status" value="1"/>
</dbReference>
<comment type="caution">
    <text evidence="5">The sequence shown here is derived from an EMBL/GenBank/DDBJ whole genome shotgun (WGS) entry which is preliminary data.</text>
</comment>
<dbReference type="AlphaFoldDB" id="A0AAN6TF04"/>
<feature type="non-terminal residue" evidence="5">
    <location>
        <position position="1"/>
    </location>
</feature>
<dbReference type="EMBL" id="MU853340">
    <property type="protein sequence ID" value="KAK4113208.1"/>
    <property type="molecule type" value="Genomic_DNA"/>
</dbReference>
<sequence>LIEQANVDKEAKDNNGATPLHWAATDGHEAIVKYLIEQANADKEAKDNNGVTPLH</sequence>
<organism evidence="5 6">
    <name type="scientific">Canariomyces notabilis</name>
    <dbReference type="NCBI Taxonomy" id="2074819"/>
    <lineage>
        <taxon>Eukaryota</taxon>
        <taxon>Fungi</taxon>
        <taxon>Dikarya</taxon>
        <taxon>Ascomycota</taxon>
        <taxon>Pezizomycotina</taxon>
        <taxon>Sordariomycetes</taxon>
        <taxon>Sordariomycetidae</taxon>
        <taxon>Sordariales</taxon>
        <taxon>Chaetomiaceae</taxon>
        <taxon>Canariomyces</taxon>
    </lineage>
</organism>
<dbReference type="RefSeq" id="XP_064670778.1">
    <property type="nucleotide sequence ID" value="XM_064811513.1"/>
</dbReference>
<dbReference type="PANTHER" id="PTHR24188">
    <property type="entry name" value="ANKYRIN REPEAT PROTEIN"/>
    <property type="match status" value="1"/>
</dbReference>
<feature type="region of interest" description="Disordered" evidence="4">
    <location>
        <begin position="1"/>
        <end position="22"/>
    </location>
</feature>
<evidence type="ECO:0000313" key="6">
    <source>
        <dbReference type="Proteomes" id="UP001302812"/>
    </source>
</evidence>
<dbReference type="InterPro" id="IPR002110">
    <property type="entry name" value="Ankyrin_rpt"/>
</dbReference>
<feature type="repeat" description="ANK" evidence="3">
    <location>
        <begin position="15"/>
        <end position="37"/>
    </location>
</feature>
<dbReference type="SMART" id="SM00248">
    <property type="entry name" value="ANK"/>
    <property type="match status" value="1"/>
</dbReference>
<evidence type="ECO:0008006" key="7">
    <source>
        <dbReference type="Google" id="ProtNLM"/>
    </source>
</evidence>
<evidence type="ECO:0000256" key="3">
    <source>
        <dbReference type="PROSITE-ProRule" id="PRU00023"/>
    </source>
</evidence>
<evidence type="ECO:0000256" key="4">
    <source>
        <dbReference type="SAM" id="MobiDB-lite"/>
    </source>
</evidence>
<dbReference type="PANTHER" id="PTHR24188:SF29">
    <property type="entry name" value="GH09064P"/>
    <property type="match status" value="1"/>
</dbReference>
<feature type="compositionally biased region" description="Basic and acidic residues" evidence="4">
    <location>
        <begin position="1"/>
        <end position="13"/>
    </location>
</feature>
<keyword evidence="1" id="KW-0677">Repeat</keyword>
<dbReference type="PROSITE" id="PS50088">
    <property type="entry name" value="ANK_REPEAT"/>
    <property type="match status" value="1"/>
</dbReference>
<evidence type="ECO:0000256" key="1">
    <source>
        <dbReference type="ARBA" id="ARBA00022737"/>
    </source>
</evidence>
<evidence type="ECO:0000313" key="5">
    <source>
        <dbReference type="EMBL" id="KAK4113208.1"/>
    </source>
</evidence>
<reference evidence="5" key="2">
    <citation type="submission" date="2023-05" db="EMBL/GenBank/DDBJ databases">
        <authorList>
            <consortium name="Lawrence Berkeley National Laboratory"/>
            <person name="Steindorff A."/>
            <person name="Hensen N."/>
            <person name="Bonometti L."/>
            <person name="Westerberg I."/>
            <person name="Brannstrom I.O."/>
            <person name="Guillou S."/>
            <person name="Cros-Aarteil S."/>
            <person name="Calhoun S."/>
            <person name="Haridas S."/>
            <person name="Kuo A."/>
            <person name="Mondo S."/>
            <person name="Pangilinan J."/>
            <person name="Riley R."/>
            <person name="Labutti K."/>
            <person name="Andreopoulos B."/>
            <person name="Lipzen A."/>
            <person name="Chen C."/>
            <person name="Yanf M."/>
            <person name="Daum C."/>
            <person name="Ng V."/>
            <person name="Clum A."/>
            <person name="Ohm R."/>
            <person name="Martin F."/>
            <person name="Silar P."/>
            <person name="Natvig D."/>
            <person name="Lalanne C."/>
            <person name="Gautier V."/>
            <person name="Ament-Velasquez S.L."/>
            <person name="Kruys A."/>
            <person name="Hutchinson M.I."/>
            <person name="Powell A.J."/>
            <person name="Barry K."/>
            <person name="Miller A.N."/>
            <person name="Grigoriev I.V."/>
            <person name="Debuchy R."/>
            <person name="Gladieux P."/>
            <person name="Thoren M.H."/>
            <person name="Johannesson H."/>
        </authorList>
    </citation>
    <scope>NUCLEOTIDE SEQUENCE</scope>
    <source>
        <strain evidence="5">CBS 508.74</strain>
    </source>
</reference>
<protein>
    <recommendedName>
        <fullName evidence="7">Ankyrin</fullName>
    </recommendedName>
</protein>
<dbReference type="PROSITE" id="PS50297">
    <property type="entry name" value="ANK_REP_REGION"/>
    <property type="match status" value="1"/>
</dbReference>
<dbReference type="InterPro" id="IPR036770">
    <property type="entry name" value="Ankyrin_rpt-contain_sf"/>
</dbReference>
<evidence type="ECO:0000256" key="2">
    <source>
        <dbReference type="ARBA" id="ARBA00023043"/>
    </source>
</evidence>
<gene>
    <name evidence="5" type="ORF">N656DRAFT_708543</name>
</gene>
<name>A0AAN6TF04_9PEZI</name>
<reference evidence="5" key="1">
    <citation type="journal article" date="2023" name="Mol. Phylogenet. Evol.">
        <title>Genome-scale phylogeny and comparative genomics of the fungal order Sordariales.</title>
        <authorList>
            <person name="Hensen N."/>
            <person name="Bonometti L."/>
            <person name="Westerberg I."/>
            <person name="Brannstrom I.O."/>
            <person name="Guillou S."/>
            <person name="Cros-Aarteil S."/>
            <person name="Calhoun S."/>
            <person name="Haridas S."/>
            <person name="Kuo A."/>
            <person name="Mondo S."/>
            <person name="Pangilinan J."/>
            <person name="Riley R."/>
            <person name="LaButti K."/>
            <person name="Andreopoulos B."/>
            <person name="Lipzen A."/>
            <person name="Chen C."/>
            <person name="Yan M."/>
            <person name="Daum C."/>
            <person name="Ng V."/>
            <person name="Clum A."/>
            <person name="Steindorff A."/>
            <person name="Ohm R.A."/>
            <person name="Martin F."/>
            <person name="Silar P."/>
            <person name="Natvig D.O."/>
            <person name="Lalanne C."/>
            <person name="Gautier V."/>
            <person name="Ament-Velasquez S.L."/>
            <person name="Kruys A."/>
            <person name="Hutchinson M.I."/>
            <person name="Powell A.J."/>
            <person name="Barry K."/>
            <person name="Miller A.N."/>
            <person name="Grigoriev I.V."/>
            <person name="Debuchy R."/>
            <person name="Gladieux P."/>
            <person name="Hiltunen Thoren M."/>
            <person name="Johannesson H."/>
        </authorList>
    </citation>
    <scope>NUCLEOTIDE SEQUENCE</scope>
    <source>
        <strain evidence="5">CBS 508.74</strain>
    </source>
</reference>
<dbReference type="Proteomes" id="UP001302812">
    <property type="component" value="Unassembled WGS sequence"/>
</dbReference>
<dbReference type="GeneID" id="89935638"/>
<keyword evidence="6" id="KW-1185">Reference proteome</keyword>
<proteinExistence type="predicted"/>
<dbReference type="Gene3D" id="1.25.40.20">
    <property type="entry name" value="Ankyrin repeat-containing domain"/>
    <property type="match status" value="1"/>
</dbReference>
<keyword evidence="2 3" id="KW-0040">ANK repeat</keyword>